<gene>
    <name evidence="1" type="ORF">GCM10014713_02600</name>
</gene>
<sequence length="188" mass="20311">MPLVSSRPATARRARLQDVNAIVRLLSGGRRQFAEEAQPELRLTLAHFGLETGEVWVTESPAGTLEAAAVWLPPGAVIDEGEYRALLRLHEIGPSERTPATHHPVRLQPDDDHWLLAALGTTADGGPEAAGAVLAPVLGLIDEAMEPAYASRPASFQARLLSRWGFVPWSDGRPGLLRREPVVRDAAV</sequence>
<evidence type="ECO:0000313" key="2">
    <source>
        <dbReference type="Proteomes" id="UP000619486"/>
    </source>
</evidence>
<reference evidence="1" key="2">
    <citation type="submission" date="2020-09" db="EMBL/GenBank/DDBJ databases">
        <authorList>
            <person name="Sun Q."/>
            <person name="Ohkuma M."/>
        </authorList>
    </citation>
    <scope>NUCLEOTIDE SEQUENCE</scope>
    <source>
        <strain evidence="1">JCM 3172</strain>
    </source>
</reference>
<keyword evidence="2" id="KW-1185">Reference proteome</keyword>
<comment type="caution">
    <text evidence="1">The sequence shown here is derived from an EMBL/GenBank/DDBJ whole genome shotgun (WGS) entry which is preliminary data.</text>
</comment>
<organism evidence="1 2">
    <name type="scientific">Streptomyces purpureus</name>
    <dbReference type="NCBI Taxonomy" id="1951"/>
    <lineage>
        <taxon>Bacteria</taxon>
        <taxon>Bacillati</taxon>
        <taxon>Actinomycetota</taxon>
        <taxon>Actinomycetes</taxon>
        <taxon>Kitasatosporales</taxon>
        <taxon>Streptomycetaceae</taxon>
        <taxon>Streptomyces</taxon>
    </lineage>
</organism>
<name>A0A918GWD6_9ACTN</name>
<protein>
    <submittedName>
        <fullName evidence="1">Uncharacterized protein</fullName>
    </submittedName>
</protein>
<dbReference type="AlphaFoldDB" id="A0A918GWD6"/>
<proteinExistence type="predicted"/>
<evidence type="ECO:0000313" key="1">
    <source>
        <dbReference type="EMBL" id="GGT13527.1"/>
    </source>
</evidence>
<reference evidence="1" key="1">
    <citation type="journal article" date="2014" name="Int. J. Syst. Evol. Microbiol.">
        <title>Complete genome sequence of Corynebacterium casei LMG S-19264T (=DSM 44701T), isolated from a smear-ripened cheese.</title>
        <authorList>
            <consortium name="US DOE Joint Genome Institute (JGI-PGF)"/>
            <person name="Walter F."/>
            <person name="Albersmeier A."/>
            <person name="Kalinowski J."/>
            <person name="Ruckert C."/>
        </authorList>
    </citation>
    <scope>NUCLEOTIDE SEQUENCE</scope>
    <source>
        <strain evidence="1">JCM 3172</strain>
    </source>
</reference>
<dbReference type="Proteomes" id="UP000619486">
    <property type="component" value="Unassembled WGS sequence"/>
</dbReference>
<dbReference type="Gene3D" id="3.40.630.30">
    <property type="match status" value="1"/>
</dbReference>
<dbReference type="RefSeq" id="WP_019890905.1">
    <property type="nucleotide sequence ID" value="NZ_BMQQ01000001.1"/>
</dbReference>
<accession>A0A918GWD6</accession>
<dbReference type="EMBL" id="BMQQ01000001">
    <property type="protein sequence ID" value="GGT13527.1"/>
    <property type="molecule type" value="Genomic_DNA"/>
</dbReference>